<dbReference type="InterPro" id="IPR052360">
    <property type="entry name" value="Transcr_Regulatory_Proteins"/>
</dbReference>
<proteinExistence type="predicted"/>
<comment type="caution">
    <text evidence="8">The sequence shown here is derived from an EMBL/GenBank/DDBJ whole genome shotgun (WGS) entry which is preliminary data.</text>
</comment>
<dbReference type="STRING" id="708197.A0A166PK42"/>
<gene>
    <name evidence="8" type="ORF">CT0861_08325</name>
</gene>
<dbReference type="InterPro" id="IPR036864">
    <property type="entry name" value="Zn2-C6_fun-type_DNA-bd_sf"/>
</dbReference>
<dbReference type="PANTHER" id="PTHR36206:SF16">
    <property type="entry name" value="TRANSCRIPTION FACTOR DOMAIN-CONTAINING PROTEIN-RELATED"/>
    <property type="match status" value="1"/>
</dbReference>
<evidence type="ECO:0000256" key="1">
    <source>
        <dbReference type="ARBA" id="ARBA00022723"/>
    </source>
</evidence>
<evidence type="ECO:0000313" key="8">
    <source>
        <dbReference type="EMBL" id="KZL66864.1"/>
    </source>
</evidence>
<dbReference type="PROSITE" id="PS50048">
    <property type="entry name" value="ZN2_CY6_FUNGAL_2"/>
    <property type="match status" value="1"/>
</dbReference>
<dbReference type="AlphaFoldDB" id="A0A166PK42"/>
<protein>
    <recommendedName>
        <fullName evidence="7">Zn(2)-C6 fungal-type domain-containing protein</fullName>
    </recommendedName>
</protein>
<dbReference type="CDD" id="cd00067">
    <property type="entry name" value="GAL4"/>
    <property type="match status" value="1"/>
</dbReference>
<evidence type="ECO:0000313" key="9">
    <source>
        <dbReference type="Proteomes" id="UP000076552"/>
    </source>
</evidence>
<keyword evidence="2" id="KW-0862">Zinc</keyword>
<keyword evidence="6" id="KW-0539">Nucleus</keyword>
<organism evidence="8 9">
    <name type="scientific">Colletotrichum tofieldiae</name>
    <dbReference type="NCBI Taxonomy" id="708197"/>
    <lineage>
        <taxon>Eukaryota</taxon>
        <taxon>Fungi</taxon>
        <taxon>Dikarya</taxon>
        <taxon>Ascomycota</taxon>
        <taxon>Pezizomycotina</taxon>
        <taxon>Sordariomycetes</taxon>
        <taxon>Hypocreomycetidae</taxon>
        <taxon>Glomerellales</taxon>
        <taxon>Glomerellaceae</taxon>
        <taxon>Colletotrichum</taxon>
        <taxon>Colletotrichum spaethianum species complex</taxon>
    </lineage>
</organism>
<sequence>MARKGSSKVKTGCLTCKVRRVKCDEAKPNCLRCSSAGRVCYGYLPPAPPASDQLRLLKPQSLFPSIDRQQSRALQFFCEMVSPNLPGATDPYFWTHLVIQFSRYEPAVRHSITAISSLYEDIIRVQDSPFGARAGRAQNNALTLRHYNAAIKELKGIQNPGLVLLVCLLFICIEILQNNRETALRHCSHGIAILANSESASLKWVRQYLTPLFRRLSALPFFFGSSEADVIDLSISRYPVPPLFYSQSEAANMVEDILNQAMLLIRHGYSFRVGENHGEPIPPELLMEQERILSLANQWYDMFTDLEARYKVQEISVARALMLARYRISLLWATEAFARTEMGYDGYEDEFRKMVEDTVEAAATENWASLKTRPVFEMGFITPLFFCAHRCRKLDLRLKALELIKVLAAPRESLWDKDGMYALVRRIVEIEHGMVLDNNGRPCLGVGPIYPDLPPDEARVRHFGVEFASGHQDTFFGHGARGSRIVLFMRSPSGKIYLRSEVLTDEPAHIPTVSEGRAERTLFVVAYKANP</sequence>
<feature type="domain" description="Zn(2)-C6 fungal-type" evidence="7">
    <location>
        <begin position="12"/>
        <end position="40"/>
    </location>
</feature>
<evidence type="ECO:0000256" key="2">
    <source>
        <dbReference type="ARBA" id="ARBA00022833"/>
    </source>
</evidence>
<dbReference type="PANTHER" id="PTHR36206">
    <property type="entry name" value="ASPERCRYPTIN BIOSYNTHESIS CLUSTER-SPECIFIC TRANSCRIPTION REGULATOR ATNN-RELATED"/>
    <property type="match status" value="1"/>
</dbReference>
<keyword evidence="9" id="KW-1185">Reference proteome</keyword>
<dbReference type="InterPro" id="IPR001138">
    <property type="entry name" value="Zn2Cys6_DnaBD"/>
</dbReference>
<keyword evidence="1" id="KW-0479">Metal-binding</keyword>
<dbReference type="SMART" id="SM00066">
    <property type="entry name" value="GAL4"/>
    <property type="match status" value="1"/>
</dbReference>
<reference evidence="8 9" key="1">
    <citation type="submission" date="2015-06" db="EMBL/GenBank/DDBJ databases">
        <title>Survival trade-offs in plant roots during colonization by closely related pathogenic and mutualistic fungi.</title>
        <authorList>
            <person name="Hacquard S."/>
            <person name="Kracher B."/>
            <person name="Hiruma K."/>
            <person name="Weinman A."/>
            <person name="Muench P."/>
            <person name="Garrido Oter R."/>
            <person name="Ver Loren van Themaat E."/>
            <person name="Dallerey J.-F."/>
            <person name="Damm U."/>
            <person name="Henrissat B."/>
            <person name="Lespinet O."/>
            <person name="Thon M."/>
            <person name="Kemen E."/>
            <person name="McHardy A.C."/>
            <person name="Schulze-Lefert P."/>
            <person name="O'Connell R.J."/>
        </authorList>
    </citation>
    <scope>NUCLEOTIDE SEQUENCE [LARGE SCALE GENOMIC DNA]</scope>
    <source>
        <strain evidence="8 9">0861</strain>
    </source>
</reference>
<evidence type="ECO:0000256" key="6">
    <source>
        <dbReference type="ARBA" id="ARBA00023242"/>
    </source>
</evidence>
<dbReference type="GO" id="GO:0003677">
    <property type="term" value="F:DNA binding"/>
    <property type="evidence" value="ECO:0007669"/>
    <property type="project" value="UniProtKB-KW"/>
</dbReference>
<dbReference type="Proteomes" id="UP000076552">
    <property type="component" value="Unassembled WGS sequence"/>
</dbReference>
<evidence type="ECO:0000256" key="4">
    <source>
        <dbReference type="ARBA" id="ARBA00023125"/>
    </source>
</evidence>
<keyword evidence="3" id="KW-0805">Transcription regulation</keyword>
<accession>A0A166PK42</accession>
<keyword evidence="4" id="KW-0238">DNA-binding</keyword>
<keyword evidence="5" id="KW-0804">Transcription</keyword>
<dbReference type="PROSITE" id="PS00463">
    <property type="entry name" value="ZN2_CY6_FUNGAL_1"/>
    <property type="match status" value="1"/>
</dbReference>
<dbReference type="SUPFAM" id="SSF57701">
    <property type="entry name" value="Zn2/Cys6 DNA-binding domain"/>
    <property type="match status" value="1"/>
</dbReference>
<name>A0A166PK42_9PEZI</name>
<dbReference type="GO" id="GO:0000981">
    <property type="term" value="F:DNA-binding transcription factor activity, RNA polymerase II-specific"/>
    <property type="evidence" value="ECO:0007669"/>
    <property type="project" value="InterPro"/>
</dbReference>
<dbReference type="Pfam" id="PF00172">
    <property type="entry name" value="Zn_clus"/>
    <property type="match status" value="1"/>
</dbReference>
<dbReference type="GO" id="GO:0008270">
    <property type="term" value="F:zinc ion binding"/>
    <property type="evidence" value="ECO:0007669"/>
    <property type="project" value="InterPro"/>
</dbReference>
<evidence type="ECO:0000256" key="5">
    <source>
        <dbReference type="ARBA" id="ARBA00023163"/>
    </source>
</evidence>
<evidence type="ECO:0000256" key="3">
    <source>
        <dbReference type="ARBA" id="ARBA00023015"/>
    </source>
</evidence>
<evidence type="ECO:0000259" key="7">
    <source>
        <dbReference type="PROSITE" id="PS50048"/>
    </source>
</evidence>
<dbReference type="EMBL" id="LFIV01000161">
    <property type="protein sequence ID" value="KZL66864.1"/>
    <property type="molecule type" value="Genomic_DNA"/>
</dbReference>
<dbReference type="Gene3D" id="4.10.240.10">
    <property type="entry name" value="Zn(2)-C6 fungal-type DNA-binding domain"/>
    <property type="match status" value="1"/>
</dbReference>